<dbReference type="PROSITE" id="PS51257">
    <property type="entry name" value="PROKAR_LIPOPROTEIN"/>
    <property type="match status" value="1"/>
</dbReference>
<proteinExistence type="predicted"/>
<dbReference type="Pfam" id="PF04390">
    <property type="entry name" value="LptE"/>
    <property type="match status" value="1"/>
</dbReference>
<dbReference type="RefSeq" id="WP_099910840.1">
    <property type="nucleotide sequence ID" value="NZ_AWWI01000064.1"/>
</dbReference>
<gene>
    <name evidence="1" type="ORF">P775_10355</name>
</gene>
<name>A0A2G8RFP3_9RHOB</name>
<dbReference type="Proteomes" id="UP000231259">
    <property type="component" value="Unassembled WGS sequence"/>
</dbReference>
<dbReference type="OrthoDB" id="7629596at2"/>
<evidence type="ECO:0008006" key="3">
    <source>
        <dbReference type="Google" id="ProtNLM"/>
    </source>
</evidence>
<accession>A0A2G8RFP3</accession>
<keyword evidence="2" id="KW-1185">Reference proteome</keyword>
<protein>
    <recommendedName>
        <fullName evidence="3">LPS-assembly lipoprotein</fullName>
    </recommendedName>
</protein>
<organism evidence="1 2">
    <name type="scientific">Puniceibacterium antarcticum</name>
    <dbReference type="NCBI Taxonomy" id="1206336"/>
    <lineage>
        <taxon>Bacteria</taxon>
        <taxon>Pseudomonadati</taxon>
        <taxon>Pseudomonadota</taxon>
        <taxon>Alphaproteobacteria</taxon>
        <taxon>Rhodobacterales</taxon>
        <taxon>Paracoccaceae</taxon>
        <taxon>Puniceibacterium</taxon>
    </lineage>
</organism>
<dbReference type="EMBL" id="AWWI01000064">
    <property type="protein sequence ID" value="PIL20342.1"/>
    <property type="molecule type" value="Genomic_DNA"/>
</dbReference>
<reference evidence="1 2" key="1">
    <citation type="submission" date="2013-09" db="EMBL/GenBank/DDBJ databases">
        <title>Genome sequencing of Phaeobacter antarcticus sp. nov. SM1211.</title>
        <authorList>
            <person name="Zhang X.-Y."/>
            <person name="Liu C."/>
            <person name="Chen X.-L."/>
            <person name="Xie B.-B."/>
            <person name="Qin Q.-L."/>
            <person name="Rong J.-C."/>
            <person name="Zhang Y.-Z."/>
        </authorList>
    </citation>
    <scope>NUCLEOTIDE SEQUENCE [LARGE SCALE GENOMIC DNA]</scope>
    <source>
        <strain evidence="1 2">SM1211</strain>
    </source>
</reference>
<dbReference type="Gene3D" id="3.30.160.150">
    <property type="entry name" value="Lipoprotein like domain"/>
    <property type="match status" value="1"/>
</dbReference>
<dbReference type="InterPro" id="IPR007485">
    <property type="entry name" value="LPS_assembly_LptE"/>
</dbReference>
<evidence type="ECO:0000313" key="1">
    <source>
        <dbReference type="EMBL" id="PIL20342.1"/>
    </source>
</evidence>
<comment type="caution">
    <text evidence="1">The sequence shown here is derived from an EMBL/GenBank/DDBJ whole genome shotgun (WGS) entry which is preliminary data.</text>
</comment>
<sequence length="166" mass="17437">MLLYNRRTFLLGAGALGLLAACGFSPVYGPGGGGDMLLGEIALDAPDTREGYLLTQRLEERLGRGLGGRYALSYATRVTSEGLGTTSAGSTTRYQLIGTVEYTLKDAATGAVLSTRDTSAFAGYSATGSNVATLAARRDTMERLMVILADQMVDQLLLWATGQAAQ</sequence>
<evidence type="ECO:0000313" key="2">
    <source>
        <dbReference type="Proteomes" id="UP000231259"/>
    </source>
</evidence>
<dbReference type="AlphaFoldDB" id="A0A2G8RFP3"/>
<dbReference type="GO" id="GO:0019867">
    <property type="term" value="C:outer membrane"/>
    <property type="evidence" value="ECO:0007669"/>
    <property type="project" value="InterPro"/>
</dbReference>
<dbReference type="GO" id="GO:0043165">
    <property type="term" value="P:Gram-negative-bacterium-type cell outer membrane assembly"/>
    <property type="evidence" value="ECO:0007669"/>
    <property type="project" value="InterPro"/>
</dbReference>